<proteinExistence type="predicted"/>
<evidence type="ECO:0000313" key="3">
    <source>
        <dbReference type="Proteomes" id="UP001163798"/>
    </source>
</evidence>
<dbReference type="Proteomes" id="UP001163798">
    <property type="component" value="Unassembled WGS sequence"/>
</dbReference>
<reference evidence="2" key="1">
    <citation type="submission" date="2022-08" db="EMBL/GenBank/DDBJ databases">
        <authorList>
            <consortium name="DOE Joint Genome Institute"/>
            <person name="Min B."/>
            <person name="Riley R."/>
            <person name="Sierra-Patev S."/>
            <person name="Naranjo-Ortiz M."/>
            <person name="Looney B."/>
            <person name="Konkel Z."/>
            <person name="Slot J.C."/>
            <person name="Sakamoto Y."/>
            <person name="Steenwyk J.L."/>
            <person name="Rokas A."/>
            <person name="Carro J."/>
            <person name="Camarero S."/>
            <person name="Ferreira P."/>
            <person name="Molpeceres G."/>
            <person name="Ruiz-Duenas F.J."/>
            <person name="Serrano A."/>
            <person name="Henrissat B."/>
            <person name="Drula E."/>
            <person name="Hughes K.W."/>
            <person name="Mata J.L."/>
            <person name="Ishikawa N.K."/>
            <person name="Vargas-Isla R."/>
            <person name="Ushijima S."/>
            <person name="Smith C.A."/>
            <person name="Ahrendt S."/>
            <person name="Andreopoulos W."/>
            <person name="He G."/>
            <person name="Labutti K."/>
            <person name="Lipzen A."/>
            <person name="Ng V."/>
            <person name="Sandor L."/>
            <person name="Barry K."/>
            <person name="Martinez A.T."/>
            <person name="Xiao Y."/>
            <person name="Gibbons J.G."/>
            <person name="Terashima K."/>
            <person name="Hibbett D.S."/>
            <person name="Grigoriev I.V."/>
        </authorList>
    </citation>
    <scope>NUCLEOTIDE SEQUENCE</scope>
    <source>
        <strain evidence="2">TFB10291</strain>
    </source>
</reference>
<sequence>MSFILPSNPLPPIESGSETKGENSSATTALSAHTSFPCPPHTAGVPNPKLPSSWSTPSGTNSAFPKDADEKLKGENTMNLFLNVMLCQSIHPSMIPSISKMTPACEAYNFIARTHGSQGFSLLMAFFIQLHQGLPLKHNLASLKEHLNNFESALMSIRLAGHTVDEGFASAILVTTLPNEEGSSGSWHQWISNFKITSHTTIASTSAKIMGVYHSAHPKEGGDHGSSSSPTVDVESAAVLMEHAFAAQGKFYCTDCHTKGHLRDYCRQPGGGKHIPGGVGNGKKKGKKGKEKAHLVDSGGGGDTEQSSSTNFVSLSGANAIDFSTYPMSNLPASLNPLQPISESVYPAGTTADRPPIIIDSSTMSHIHSVHSDFTSYHPAISQKVTGFGSGTIKIAGHDSSPTLISVSCLDEAKCYTIFGNGKCVSFVKNDAGAFIEQLIDNEDVVMTGTKDDLRLYHLDSVTPTSVFTATSSPDSTDKPLLYSKLVQLHHELGHLNYPACHALYCLGGLFDLVLPPPTTIPTLRKVGNKASVGKVTQIKREIHRYTFTFQNLKHLYIRKKTQNT</sequence>
<keyword evidence="3" id="KW-1185">Reference proteome</keyword>
<organism evidence="2 3">
    <name type="scientific">Lentinula aff. detonsa</name>
    <dbReference type="NCBI Taxonomy" id="2804958"/>
    <lineage>
        <taxon>Eukaryota</taxon>
        <taxon>Fungi</taxon>
        <taxon>Dikarya</taxon>
        <taxon>Basidiomycota</taxon>
        <taxon>Agaricomycotina</taxon>
        <taxon>Agaricomycetes</taxon>
        <taxon>Agaricomycetidae</taxon>
        <taxon>Agaricales</taxon>
        <taxon>Marasmiineae</taxon>
        <taxon>Omphalotaceae</taxon>
        <taxon>Lentinula</taxon>
    </lineage>
</organism>
<dbReference type="AlphaFoldDB" id="A0AA38KTR9"/>
<feature type="compositionally biased region" description="Polar residues" evidence="1">
    <location>
        <begin position="50"/>
        <end position="63"/>
    </location>
</feature>
<feature type="region of interest" description="Disordered" evidence="1">
    <location>
        <begin position="1"/>
        <end position="68"/>
    </location>
</feature>
<feature type="compositionally biased region" description="Gly residues" evidence="1">
    <location>
        <begin position="270"/>
        <end position="281"/>
    </location>
</feature>
<feature type="region of interest" description="Disordered" evidence="1">
    <location>
        <begin position="270"/>
        <end position="309"/>
    </location>
</feature>
<feature type="compositionally biased region" description="Low complexity" evidence="1">
    <location>
        <begin position="24"/>
        <end position="35"/>
    </location>
</feature>
<comment type="caution">
    <text evidence="2">The sequence shown here is derived from an EMBL/GenBank/DDBJ whole genome shotgun (WGS) entry which is preliminary data.</text>
</comment>
<evidence type="ECO:0000313" key="2">
    <source>
        <dbReference type="EMBL" id="KAJ3780927.1"/>
    </source>
</evidence>
<dbReference type="EMBL" id="MU793629">
    <property type="protein sequence ID" value="KAJ3780927.1"/>
    <property type="molecule type" value="Genomic_DNA"/>
</dbReference>
<feature type="compositionally biased region" description="Basic residues" evidence="1">
    <location>
        <begin position="282"/>
        <end position="291"/>
    </location>
</feature>
<accession>A0AA38KTR9</accession>
<protein>
    <submittedName>
        <fullName evidence="2">Uncharacterized protein</fullName>
    </submittedName>
</protein>
<evidence type="ECO:0000256" key="1">
    <source>
        <dbReference type="SAM" id="MobiDB-lite"/>
    </source>
</evidence>
<gene>
    <name evidence="2" type="ORF">GGU10DRAFT_336784</name>
</gene>
<name>A0AA38KTR9_9AGAR</name>